<dbReference type="AlphaFoldDB" id="A0A173LUR1"/>
<evidence type="ECO:0000313" key="9">
    <source>
        <dbReference type="Proteomes" id="UP000243847"/>
    </source>
</evidence>
<dbReference type="OrthoDB" id="4741951at2"/>
<evidence type="ECO:0000256" key="2">
    <source>
        <dbReference type="ARBA" id="ARBA00022448"/>
    </source>
</evidence>
<organism evidence="8 9">
    <name type="scientific">Aurantimicrobium minutum</name>
    <dbReference type="NCBI Taxonomy" id="708131"/>
    <lineage>
        <taxon>Bacteria</taxon>
        <taxon>Bacillati</taxon>
        <taxon>Actinomycetota</taxon>
        <taxon>Actinomycetes</taxon>
        <taxon>Micrococcales</taxon>
        <taxon>Microbacteriaceae</taxon>
        <taxon>Aurantimicrobium</taxon>
    </lineage>
</organism>
<dbReference type="PANTHER" id="PTHR36923:SF3">
    <property type="entry name" value="FERREDOXIN"/>
    <property type="match status" value="1"/>
</dbReference>
<dbReference type="GO" id="GO:0046872">
    <property type="term" value="F:metal ion binding"/>
    <property type="evidence" value="ECO:0007669"/>
    <property type="project" value="UniProtKB-KW"/>
</dbReference>
<evidence type="ECO:0000256" key="4">
    <source>
        <dbReference type="ARBA" id="ARBA00022982"/>
    </source>
</evidence>
<keyword evidence="4" id="KW-0249">Electron transport</keyword>
<proteinExistence type="predicted"/>
<evidence type="ECO:0000313" key="8">
    <source>
        <dbReference type="EMBL" id="BAU98553.1"/>
    </source>
</evidence>
<evidence type="ECO:0000256" key="3">
    <source>
        <dbReference type="ARBA" id="ARBA00022723"/>
    </source>
</evidence>
<sequence>MLKIHVDMEKCQHYGQCVFDAPNVFRLNDDDKLEYEATADDSEQDNVQLAVDICPMQAISFTKAD</sequence>
<dbReference type="KEGG" id="amin:AUMI_10100"/>
<dbReference type="SUPFAM" id="SSF54862">
    <property type="entry name" value="4Fe-4S ferredoxins"/>
    <property type="match status" value="1"/>
</dbReference>
<evidence type="ECO:0000256" key="6">
    <source>
        <dbReference type="ARBA" id="ARBA00023014"/>
    </source>
</evidence>
<dbReference type="Gene3D" id="3.30.70.20">
    <property type="match status" value="1"/>
</dbReference>
<evidence type="ECO:0008006" key="10">
    <source>
        <dbReference type="Google" id="ProtNLM"/>
    </source>
</evidence>
<evidence type="ECO:0000256" key="7">
    <source>
        <dbReference type="ARBA" id="ARBA00023291"/>
    </source>
</evidence>
<dbReference type="Pfam" id="PF13370">
    <property type="entry name" value="Fer4_13"/>
    <property type="match status" value="1"/>
</dbReference>
<keyword evidence="3" id="KW-0479">Metal-binding</keyword>
<dbReference type="GO" id="GO:0051538">
    <property type="term" value="F:3 iron, 4 sulfur cluster binding"/>
    <property type="evidence" value="ECO:0007669"/>
    <property type="project" value="UniProtKB-KW"/>
</dbReference>
<name>A0A173LUR1_9MICO</name>
<dbReference type="GeneID" id="80451193"/>
<comment type="cofactor">
    <cofactor evidence="1">
        <name>[3Fe-4S] cluster</name>
        <dbReference type="ChEBI" id="CHEBI:21137"/>
    </cofactor>
</comment>
<accession>A0A173LUR1</accession>
<reference evidence="8 9" key="1">
    <citation type="journal article" date="2016" name="Genome Announc.">
        <title>Complete Genome Sequence of Aurantimicrobium minutum Type Strain KNCT, a Planktonic Ultramicrobacterium Isolated from River Water.</title>
        <authorList>
            <person name="Nakai R."/>
            <person name="Fujisawa T."/>
            <person name="Nakamura Y."/>
            <person name="Nishide H."/>
            <person name="Uchiyama I."/>
            <person name="Baba T."/>
            <person name="Toyoda A."/>
            <person name="Fujiyama A."/>
            <person name="Naganuma T."/>
            <person name="Niki H."/>
        </authorList>
    </citation>
    <scope>NUCLEOTIDE SEQUENCE [LARGE SCALE GENOMIC DNA]</scope>
    <source>
        <strain evidence="8 9">KNC</strain>
    </source>
</reference>
<keyword evidence="7" id="KW-0003">3Fe-4S</keyword>
<dbReference type="InterPro" id="IPR051269">
    <property type="entry name" value="Fe-S_cluster_ET"/>
</dbReference>
<dbReference type="Proteomes" id="UP000243847">
    <property type="component" value="Chromosome sequence1"/>
</dbReference>
<evidence type="ECO:0000256" key="5">
    <source>
        <dbReference type="ARBA" id="ARBA00023004"/>
    </source>
</evidence>
<keyword evidence="5" id="KW-0408">Iron</keyword>
<protein>
    <recommendedName>
        <fullName evidence="10">Ferredoxin</fullName>
    </recommendedName>
</protein>
<dbReference type="PANTHER" id="PTHR36923">
    <property type="entry name" value="FERREDOXIN"/>
    <property type="match status" value="1"/>
</dbReference>
<keyword evidence="6" id="KW-0411">Iron-sulfur</keyword>
<dbReference type="EMBL" id="AP017457">
    <property type="protein sequence ID" value="BAU98553.1"/>
    <property type="molecule type" value="Genomic_DNA"/>
</dbReference>
<gene>
    <name evidence="8" type="ORF">AUMI_10100</name>
</gene>
<evidence type="ECO:0000256" key="1">
    <source>
        <dbReference type="ARBA" id="ARBA00001927"/>
    </source>
</evidence>
<keyword evidence="2" id="KW-0813">Transport</keyword>
<dbReference type="RefSeq" id="WP_096379981.1">
    <property type="nucleotide sequence ID" value="NZ_AP017457.1"/>
</dbReference>